<comment type="caution">
    <text evidence="1">The sequence shown here is derived from an EMBL/GenBank/DDBJ whole genome shotgun (WGS) entry which is preliminary data.</text>
</comment>
<organism evidence="1 2">
    <name type="scientific">Photobacterium kishitanii</name>
    <dbReference type="NCBI Taxonomy" id="318456"/>
    <lineage>
        <taxon>Bacteria</taxon>
        <taxon>Pseudomonadati</taxon>
        <taxon>Pseudomonadota</taxon>
        <taxon>Gammaproteobacteria</taxon>
        <taxon>Vibrionales</taxon>
        <taxon>Vibrionaceae</taxon>
        <taxon>Photobacterium</taxon>
    </lineage>
</organism>
<evidence type="ECO:0000313" key="2">
    <source>
        <dbReference type="Proteomes" id="UP000241426"/>
    </source>
</evidence>
<dbReference type="RefSeq" id="WP_107289116.1">
    <property type="nucleotide sequence ID" value="NZ_PYNF01000003.1"/>
</dbReference>
<sequence>MFQTTTSKYILPVTVLIRDKDEFLLKCPHCGRIRGIPHETGSLHDVVGESYEDNLCSGSFEISYDAQLVTDIAMVEMQPCTFDSDDGKWKNDDEK</sequence>
<dbReference type="Proteomes" id="UP000241426">
    <property type="component" value="Unassembled WGS sequence"/>
</dbReference>
<reference evidence="1 2" key="1">
    <citation type="submission" date="2018-01" db="EMBL/GenBank/DDBJ databases">
        <title>Whole genome sequencing of Histamine producing bacteria.</title>
        <authorList>
            <person name="Butler K."/>
        </authorList>
    </citation>
    <scope>NUCLEOTIDE SEQUENCE [LARGE SCALE GENOMIC DNA]</scope>
    <source>
        <strain evidence="1 2">FS-7.2</strain>
    </source>
</reference>
<proteinExistence type="predicted"/>
<protein>
    <submittedName>
        <fullName evidence="1">Uncharacterized protein</fullName>
    </submittedName>
</protein>
<dbReference type="EMBL" id="PYNF01000003">
    <property type="protein sequence ID" value="PSV00486.1"/>
    <property type="molecule type" value="Genomic_DNA"/>
</dbReference>
<dbReference type="AlphaFoldDB" id="A0A2T3KLD5"/>
<evidence type="ECO:0000313" key="1">
    <source>
        <dbReference type="EMBL" id="PSV00486.1"/>
    </source>
</evidence>
<gene>
    <name evidence="1" type="ORF">C9J27_04960</name>
</gene>
<accession>A0A2T3KLD5</accession>
<name>A0A2T3KLD5_9GAMM</name>